<dbReference type="InterPro" id="IPR001841">
    <property type="entry name" value="Znf_RING"/>
</dbReference>
<evidence type="ECO:0000256" key="5">
    <source>
        <dbReference type="ARBA" id="ARBA00022679"/>
    </source>
</evidence>
<evidence type="ECO:0000256" key="7">
    <source>
        <dbReference type="ARBA" id="ARBA00022723"/>
    </source>
</evidence>
<keyword evidence="9" id="KW-0833">Ubl conjugation pathway</keyword>
<dbReference type="PANTHER" id="PTHR23350:SF4">
    <property type="entry name" value="PEROXISOME BIOGENESIS FACTOR 2"/>
    <property type="match status" value="1"/>
</dbReference>
<comment type="subcellular location">
    <subcellularLocation>
        <location evidence="1">Peroxisome membrane</location>
        <topology evidence="1">Multi-pass membrane protein</topology>
    </subcellularLocation>
</comment>
<keyword evidence="18" id="KW-1185">Reference proteome</keyword>
<evidence type="ECO:0000256" key="15">
    <source>
        <dbReference type="SAM" id="MobiDB-lite"/>
    </source>
</evidence>
<evidence type="ECO:0000256" key="4">
    <source>
        <dbReference type="ARBA" id="ARBA00022448"/>
    </source>
</evidence>
<dbReference type="STRING" id="763406.A0A1E3NGE1"/>
<dbReference type="OrthoDB" id="1701437at2759"/>
<dbReference type="SMART" id="SM00184">
    <property type="entry name" value="RING"/>
    <property type="match status" value="1"/>
</dbReference>
<feature type="compositionally biased region" description="Acidic residues" evidence="15">
    <location>
        <begin position="392"/>
        <end position="401"/>
    </location>
</feature>
<keyword evidence="14" id="KW-0576">Peroxisome</keyword>
<sequence>MSGLLGNPKNRVLQLDGYLLDGQIISILQTQLTEAFADTSLPVGLQRIGSRHGSDLVFLVKVLLFKFFVWDKSSSYGLILQNLKLYDDGKSGKLSRLGKLTLLVHLLASHLIDKLISYSYSDDANELGVTNPTLNFLLKKFTNYLPIMKAGSSFFEVVNRVLFLALGDYTTLYYRLFGIRHESLDTSAISFASNPQSINYEFQDRQLIWNAFTEFITNISDVKMPKIVHRAWKRALHKVMKKEKEKFETGMAIDGIGVNDENSKSMFRFLPERCCAICYADDTSPAKGVDDHLITNPFVTSCGHLYCYYCLIRVMEEARNSDDYEDDDGDDDLVKEEGGIEEGTKWRCLRCNQKVSWSKIYSEKMEELESSVESYFASSAYANLSFSPNVTDEGEEDEEENLSSSSDSDSESLDEMGSESESDGSDGSDTESAYEYDADEMM</sequence>
<comment type="pathway">
    <text evidence="2">Protein modification; protein ubiquitination.</text>
</comment>
<feature type="compositionally biased region" description="Acidic residues" evidence="15">
    <location>
        <begin position="408"/>
        <end position="442"/>
    </location>
</feature>
<gene>
    <name evidence="17" type="ORF">PICMEDRAFT_73971</name>
</gene>
<evidence type="ECO:0000256" key="8">
    <source>
        <dbReference type="ARBA" id="ARBA00022771"/>
    </source>
</evidence>
<keyword evidence="13" id="KW-0472">Membrane</keyword>
<dbReference type="GeneID" id="30181321"/>
<keyword evidence="8" id="KW-0863">Zinc-finger</keyword>
<comment type="similarity">
    <text evidence="3">Belongs to the pex2/pex10/pex12 family.</text>
</comment>
<organism evidence="17 18">
    <name type="scientific">Pichia membranifaciens NRRL Y-2026</name>
    <dbReference type="NCBI Taxonomy" id="763406"/>
    <lineage>
        <taxon>Eukaryota</taxon>
        <taxon>Fungi</taxon>
        <taxon>Dikarya</taxon>
        <taxon>Ascomycota</taxon>
        <taxon>Saccharomycotina</taxon>
        <taxon>Pichiomycetes</taxon>
        <taxon>Pichiales</taxon>
        <taxon>Pichiaceae</taxon>
        <taxon>Pichia</taxon>
    </lineage>
</organism>
<dbReference type="GO" id="GO:0016740">
    <property type="term" value="F:transferase activity"/>
    <property type="evidence" value="ECO:0007669"/>
    <property type="project" value="UniProtKB-KW"/>
</dbReference>
<evidence type="ECO:0000256" key="2">
    <source>
        <dbReference type="ARBA" id="ARBA00004906"/>
    </source>
</evidence>
<reference evidence="17 18" key="1">
    <citation type="journal article" date="2016" name="Proc. Natl. Acad. Sci. U.S.A.">
        <title>Comparative genomics of biotechnologically important yeasts.</title>
        <authorList>
            <person name="Riley R."/>
            <person name="Haridas S."/>
            <person name="Wolfe K.H."/>
            <person name="Lopes M.R."/>
            <person name="Hittinger C.T."/>
            <person name="Goeker M."/>
            <person name="Salamov A.A."/>
            <person name="Wisecaver J.H."/>
            <person name="Long T.M."/>
            <person name="Calvey C.H."/>
            <person name="Aerts A.L."/>
            <person name="Barry K.W."/>
            <person name="Choi C."/>
            <person name="Clum A."/>
            <person name="Coughlan A.Y."/>
            <person name="Deshpande S."/>
            <person name="Douglass A.P."/>
            <person name="Hanson S.J."/>
            <person name="Klenk H.-P."/>
            <person name="LaButti K.M."/>
            <person name="Lapidus A."/>
            <person name="Lindquist E.A."/>
            <person name="Lipzen A.M."/>
            <person name="Meier-Kolthoff J.P."/>
            <person name="Ohm R.A."/>
            <person name="Otillar R.P."/>
            <person name="Pangilinan J.L."/>
            <person name="Peng Y."/>
            <person name="Rokas A."/>
            <person name="Rosa C.A."/>
            <person name="Scheuner C."/>
            <person name="Sibirny A.A."/>
            <person name="Slot J.C."/>
            <person name="Stielow J.B."/>
            <person name="Sun H."/>
            <person name="Kurtzman C.P."/>
            <person name="Blackwell M."/>
            <person name="Grigoriev I.V."/>
            <person name="Jeffries T.W."/>
        </authorList>
    </citation>
    <scope>NUCLEOTIDE SEQUENCE [LARGE SCALE GENOMIC DNA]</scope>
    <source>
        <strain evidence="17 18">NRRL Y-2026</strain>
    </source>
</reference>
<protein>
    <recommendedName>
        <fullName evidence="16">RING-type domain-containing protein</fullName>
    </recommendedName>
</protein>
<evidence type="ECO:0000256" key="1">
    <source>
        <dbReference type="ARBA" id="ARBA00004585"/>
    </source>
</evidence>
<evidence type="ECO:0000256" key="6">
    <source>
        <dbReference type="ARBA" id="ARBA00022692"/>
    </source>
</evidence>
<dbReference type="PROSITE" id="PS00518">
    <property type="entry name" value="ZF_RING_1"/>
    <property type="match status" value="1"/>
</dbReference>
<accession>A0A1E3NGE1</accession>
<dbReference type="PANTHER" id="PTHR23350">
    <property type="entry name" value="PEROXISOME ASSEMBLY PROTEIN 10"/>
    <property type="match status" value="1"/>
</dbReference>
<dbReference type="Gene3D" id="3.30.40.10">
    <property type="entry name" value="Zinc/RING finger domain, C3HC4 (zinc finger)"/>
    <property type="match status" value="1"/>
</dbReference>
<evidence type="ECO:0000256" key="12">
    <source>
        <dbReference type="ARBA" id="ARBA00022989"/>
    </source>
</evidence>
<dbReference type="GO" id="GO:0016562">
    <property type="term" value="P:protein import into peroxisome matrix, receptor recycling"/>
    <property type="evidence" value="ECO:0007669"/>
    <property type="project" value="UniProtKB-ARBA"/>
</dbReference>
<feature type="region of interest" description="Disordered" evidence="15">
    <location>
        <begin position="386"/>
        <end position="442"/>
    </location>
</feature>
<feature type="domain" description="RING-type" evidence="16">
    <location>
        <begin position="275"/>
        <end position="351"/>
    </location>
</feature>
<dbReference type="GO" id="GO:0016567">
    <property type="term" value="P:protein ubiquitination"/>
    <property type="evidence" value="ECO:0007669"/>
    <property type="project" value="UniProtKB-ARBA"/>
</dbReference>
<keyword evidence="12" id="KW-1133">Transmembrane helix</keyword>
<evidence type="ECO:0000256" key="9">
    <source>
        <dbReference type="ARBA" id="ARBA00022786"/>
    </source>
</evidence>
<dbReference type="AlphaFoldDB" id="A0A1E3NGE1"/>
<evidence type="ECO:0000256" key="13">
    <source>
        <dbReference type="ARBA" id="ARBA00023136"/>
    </source>
</evidence>
<proteinExistence type="inferred from homology"/>
<evidence type="ECO:0000256" key="11">
    <source>
        <dbReference type="ARBA" id="ARBA00022927"/>
    </source>
</evidence>
<dbReference type="InterPro" id="IPR025654">
    <property type="entry name" value="PEX2/10"/>
</dbReference>
<evidence type="ECO:0000256" key="14">
    <source>
        <dbReference type="ARBA" id="ARBA00023140"/>
    </source>
</evidence>
<dbReference type="InterPro" id="IPR013083">
    <property type="entry name" value="Znf_RING/FYVE/PHD"/>
</dbReference>
<dbReference type="SUPFAM" id="SSF57850">
    <property type="entry name" value="RING/U-box"/>
    <property type="match status" value="1"/>
</dbReference>
<keyword evidence="6" id="KW-0812">Transmembrane</keyword>
<name>A0A1E3NGE1_9ASCO</name>
<keyword evidence="10" id="KW-0862">Zinc</keyword>
<evidence type="ECO:0000256" key="10">
    <source>
        <dbReference type="ARBA" id="ARBA00022833"/>
    </source>
</evidence>
<dbReference type="InterPro" id="IPR006845">
    <property type="entry name" value="Pex_N"/>
</dbReference>
<evidence type="ECO:0000313" key="18">
    <source>
        <dbReference type="Proteomes" id="UP000094455"/>
    </source>
</evidence>
<keyword evidence="11" id="KW-0653">Protein transport</keyword>
<dbReference type="Pfam" id="PF04757">
    <property type="entry name" value="Pex2_Pex12"/>
    <property type="match status" value="1"/>
</dbReference>
<dbReference type="RefSeq" id="XP_019016307.1">
    <property type="nucleotide sequence ID" value="XM_019164634.1"/>
</dbReference>
<keyword evidence="5" id="KW-0808">Transferase</keyword>
<evidence type="ECO:0000256" key="3">
    <source>
        <dbReference type="ARBA" id="ARBA00008704"/>
    </source>
</evidence>
<dbReference type="GO" id="GO:0005778">
    <property type="term" value="C:peroxisomal membrane"/>
    <property type="evidence" value="ECO:0007669"/>
    <property type="project" value="UniProtKB-SubCell"/>
</dbReference>
<dbReference type="InterPro" id="IPR017907">
    <property type="entry name" value="Znf_RING_CS"/>
</dbReference>
<evidence type="ECO:0000313" key="17">
    <source>
        <dbReference type="EMBL" id="ODQ45194.1"/>
    </source>
</evidence>
<dbReference type="EMBL" id="KV454005">
    <property type="protein sequence ID" value="ODQ45194.1"/>
    <property type="molecule type" value="Genomic_DNA"/>
</dbReference>
<evidence type="ECO:0000259" key="16">
    <source>
        <dbReference type="SMART" id="SM00184"/>
    </source>
</evidence>
<dbReference type="Proteomes" id="UP000094455">
    <property type="component" value="Unassembled WGS sequence"/>
</dbReference>
<keyword evidence="7" id="KW-0479">Metal-binding</keyword>
<keyword evidence="4" id="KW-0813">Transport</keyword>
<dbReference type="GO" id="GO:0008270">
    <property type="term" value="F:zinc ion binding"/>
    <property type="evidence" value="ECO:0007669"/>
    <property type="project" value="UniProtKB-KW"/>
</dbReference>